<dbReference type="Pfam" id="PF25137">
    <property type="entry name" value="ADH_Fe_C"/>
    <property type="match status" value="1"/>
</dbReference>
<evidence type="ECO:0000259" key="4">
    <source>
        <dbReference type="Pfam" id="PF25137"/>
    </source>
</evidence>
<dbReference type="Proteomes" id="UP000292695">
    <property type="component" value="Unassembled WGS sequence"/>
</dbReference>
<dbReference type="PANTHER" id="PTHR11496">
    <property type="entry name" value="ALCOHOL DEHYDROGENASE"/>
    <property type="match status" value="1"/>
</dbReference>
<evidence type="ECO:0000313" key="5">
    <source>
        <dbReference type="EMBL" id="TCC16781.1"/>
    </source>
</evidence>
<dbReference type="InterPro" id="IPR039697">
    <property type="entry name" value="Alcohol_dehydrogenase_Fe"/>
</dbReference>
<dbReference type="GO" id="GO:0004022">
    <property type="term" value="F:alcohol dehydrogenase (NAD+) activity"/>
    <property type="evidence" value="ECO:0007669"/>
    <property type="project" value="TreeGrafter"/>
</dbReference>
<name>A0A4R0I0U2_9ACTN</name>
<dbReference type="EMBL" id="SJKA01000028">
    <property type="protein sequence ID" value="TCC16781.1"/>
    <property type="molecule type" value="Genomic_DNA"/>
</dbReference>
<keyword evidence="2" id="KW-0560">Oxidoreductase</keyword>
<reference evidence="5 6" key="1">
    <citation type="submission" date="2019-02" db="EMBL/GenBank/DDBJ databases">
        <title>Kribbella capetownensis sp. nov. and Kribbella speibonae sp. nov., isolated from soil.</title>
        <authorList>
            <person name="Curtis S.M."/>
            <person name="Norton I."/>
            <person name="Everest G.J."/>
            <person name="Meyers P.R."/>
        </authorList>
    </citation>
    <scope>NUCLEOTIDE SEQUENCE [LARGE SCALE GENOMIC DNA]</scope>
    <source>
        <strain evidence="5 6">DSM 27082</strain>
    </source>
</reference>
<evidence type="ECO:0000256" key="1">
    <source>
        <dbReference type="ARBA" id="ARBA00007358"/>
    </source>
</evidence>
<evidence type="ECO:0000256" key="2">
    <source>
        <dbReference type="ARBA" id="ARBA00023002"/>
    </source>
</evidence>
<evidence type="ECO:0000313" key="6">
    <source>
        <dbReference type="Proteomes" id="UP000292695"/>
    </source>
</evidence>
<protein>
    <submittedName>
        <fullName evidence="5">Iron-containing alcohol dehydrogenase</fullName>
    </submittedName>
</protein>
<dbReference type="FunFam" id="3.40.50.1970:FF:000003">
    <property type="entry name" value="Alcohol dehydrogenase, iron-containing"/>
    <property type="match status" value="1"/>
</dbReference>
<evidence type="ECO:0000259" key="3">
    <source>
        <dbReference type="Pfam" id="PF00465"/>
    </source>
</evidence>
<dbReference type="Gene3D" id="1.20.1090.10">
    <property type="entry name" value="Dehydroquinate synthase-like - alpha domain"/>
    <property type="match status" value="1"/>
</dbReference>
<dbReference type="CDD" id="cd08191">
    <property type="entry name" value="Fe-ADH-like"/>
    <property type="match status" value="1"/>
</dbReference>
<sequence length="414" mass="43260">MTDVGFGVQRAPRTVVFGAGQRALLGRHAAAHGSTALVCTDQRLADSPEFAGMRADLEDHGLTLHVWSATAPELPMSDIDACYDAMEYAGIDVVIGIGGGSCLDLAKAEALLLAHGGPIDQYYGENAVPGPVLPVIAVPTTGGTGSEVTPVCVLSDSRRELKAGISSPHLIPAVAICDPELTYTCPPSLTASAGADAVSHLVESFTAIQRPASAIAEGRVFIGKNVISDFYGRWGLELLQRALPAAFENPTDRQARSDVMLAANAGGYALGVAGTAAAHALQYPLGALTHTPHGVGVGVLLPYVMRYNAPARIDEFAEIATIFGRPAADSREARAVQGIEAVEALLDRIGIPPTLKELGLTEDQLPYVAELGMRSARLVDNNPRPLDVDALLEITRAAYAGDRGNPFQATGASR</sequence>
<dbReference type="AlphaFoldDB" id="A0A4R0I0U2"/>
<dbReference type="Pfam" id="PF00465">
    <property type="entry name" value="Fe-ADH"/>
    <property type="match status" value="1"/>
</dbReference>
<dbReference type="GO" id="GO:0046872">
    <property type="term" value="F:metal ion binding"/>
    <property type="evidence" value="ECO:0007669"/>
    <property type="project" value="InterPro"/>
</dbReference>
<gene>
    <name evidence="5" type="ORF">E0H50_40460</name>
</gene>
<keyword evidence="6" id="KW-1185">Reference proteome</keyword>
<dbReference type="InterPro" id="IPR056798">
    <property type="entry name" value="ADH_Fe_C"/>
</dbReference>
<feature type="domain" description="Fe-containing alcohol dehydrogenase-like C-terminal" evidence="4">
    <location>
        <begin position="224"/>
        <end position="399"/>
    </location>
</feature>
<dbReference type="InterPro" id="IPR001670">
    <property type="entry name" value="ADH_Fe/GldA"/>
</dbReference>
<dbReference type="Gene3D" id="3.40.50.1970">
    <property type="match status" value="1"/>
</dbReference>
<feature type="domain" description="Alcohol dehydrogenase iron-type/glycerol dehydrogenase GldA" evidence="3">
    <location>
        <begin position="12"/>
        <end position="179"/>
    </location>
</feature>
<dbReference type="PANTHER" id="PTHR11496:SF102">
    <property type="entry name" value="ALCOHOL DEHYDROGENASE 4"/>
    <property type="match status" value="1"/>
</dbReference>
<comment type="caution">
    <text evidence="5">The sequence shown here is derived from an EMBL/GenBank/DDBJ whole genome shotgun (WGS) entry which is preliminary data.</text>
</comment>
<dbReference type="SUPFAM" id="SSF56796">
    <property type="entry name" value="Dehydroquinate synthase-like"/>
    <property type="match status" value="1"/>
</dbReference>
<organism evidence="5 6">
    <name type="scientific">Kribbella sindirgiensis</name>
    <dbReference type="NCBI Taxonomy" id="1124744"/>
    <lineage>
        <taxon>Bacteria</taxon>
        <taxon>Bacillati</taxon>
        <taxon>Actinomycetota</taxon>
        <taxon>Actinomycetes</taxon>
        <taxon>Propionibacteriales</taxon>
        <taxon>Kribbellaceae</taxon>
        <taxon>Kribbella</taxon>
    </lineage>
</organism>
<accession>A0A4R0I0U2</accession>
<proteinExistence type="inferred from homology"/>
<dbReference type="OrthoDB" id="323926at2"/>
<comment type="similarity">
    <text evidence="1">Belongs to the iron-containing alcohol dehydrogenase family.</text>
</comment>